<dbReference type="GO" id="GO:0008284">
    <property type="term" value="P:positive regulation of cell population proliferation"/>
    <property type="evidence" value="ECO:0007669"/>
    <property type="project" value="TreeGrafter"/>
</dbReference>
<keyword evidence="4" id="KW-0202">Cytokine</keyword>
<dbReference type="GO" id="GO:0005125">
    <property type="term" value="F:cytokine activity"/>
    <property type="evidence" value="ECO:0007669"/>
    <property type="project" value="UniProtKB-KW"/>
</dbReference>
<feature type="compositionally biased region" description="Basic residues" evidence="14">
    <location>
        <begin position="1"/>
        <end position="11"/>
    </location>
</feature>
<dbReference type="FunFam" id="1.20.1250.10:FF:000016">
    <property type="entry name" value="Fms-related tyrosine kinase 3 ligand"/>
    <property type="match status" value="1"/>
</dbReference>
<dbReference type="AlphaFoldDB" id="A0A8J6AMI0"/>
<dbReference type="GO" id="GO:0030183">
    <property type="term" value="P:B cell differentiation"/>
    <property type="evidence" value="ECO:0007669"/>
    <property type="project" value="UniProtKB-ARBA"/>
</dbReference>
<keyword evidence="10" id="KW-1015">Disulfide bond</keyword>
<accession>A0A8J6AMI0</accession>
<feature type="region of interest" description="Disordered" evidence="14">
    <location>
        <begin position="253"/>
        <end position="292"/>
    </location>
</feature>
<evidence type="ECO:0000313" key="15">
    <source>
        <dbReference type="EMBL" id="KAG8521412.1"/>
    </source>
</evidence>
<evidence type="ECO:0000256" key="5">
    <source>
        <dbReference type="ARBA" id="ARBA00022525"/>
    </source>
</evidence>
<keyword evidence="6" id="KW-0812">Transmembrane</keyword>
<comment type="subcellular location">
    <subcellularLocation>
        <location evidence="1">Cell membrane</location>
        <topology evidence="1">Single-pass type I membrane protein</topology>
    </subcellularLocation>
    <subcellularLocation>
        <location evidence="2">Secreted</location>
    </subcellularLocation>
</comment>
<evidence type="ECO:0000256" key="10">
    <source>
        <dbReference type="ARBA" id="ARBA00023157"/>
    </source>
</evidence>
<keyword evidence="16" id="KW-1185">Reference proteome</keyword>
<keyword evidence="9" id="KW-0472">Membrane</keyword>
<evidence type="ECO:0000256" key="6">
    <source>
        <dbReference type="ARBA" id="ARBA00022692"/>
    </source>
</evidence>
<evidence type="ECO:0000256" key="2">
    <source>
        <dbReference type="ARBA" id="ARBA00004613"/>
    </source>
</evidence>
<organism evidence="15 16">
    <name type="scientific">Galemys pyrenaicus</name>
    <name type="common">Iberian desman</name>
    <name type="synonym">Pyrenean desman</name>
    <dbReference type="NCBI Taxonomy" id="202257"/>
    <lineage>
        <taxon>Eukaryota</taxon>
        <taxon>Metazoa</taxon>
        <taxon>Chordata</taxon>
        <taxon>Craniata</taxon>
        <taxon>Vertebrata</taxon>
        <taxon>Euteleostomi</taxon>
        <taxon>Mammalia</taxon>
        <taxon>Eutheria</taxon>
        <taxon>Laurasiatheria</taxon>
        <taxon>Eulipotyphla</taxon>
        <taxon>Talpidae</taxon>
        <taxon>Galemys</taxon>
    </lineage>
</organism>
<evidence type="ECO:0000256" key="11">
    <source>
        <dbReference type="ARBA" id="ARBA00023180"/>
    </source>
</evidence>
<dbReference type="InterPro" id="IPR009079">
    <property type="entry name" value="4_helix_cytokine-like_core"/>
</dbReference>
<dbReference type="GO" id="GO:0016301">
    <property type="term" value="F:kinase activity"/>
    <property type="evidence" value="ECO:0007669"/>
    <property type="project" value="UniProtKB-KW"/>
</dbReference>
<evidence type="ECO:0000256" key="4">
    <source>
        <dbReference type="ARBA" id="ARBA00022514"/>
    </source>
</evidence>
<dbReference type="PANTHER" id="PTHR11032">
    <property type="entry name" value="SL CYTOKINE"/>
    <property type="match status" value="1"/>
</dbReference>
<evidence type="ECO:0000256" key="13">
    <source>
        <dbReference type="ARBA" id="ARBA00075998"/>
    </source>
</evidence>
<dbReference type="OrthoDB" id="9944810at2759"/>
<proteinExistence type="predicted"/>
<keyword evidence="5" id="KW-0964">Secreted</keyword>
<dbReference type="EMBL" id="JAGFMF010011469">
    <property type="protein sequence ID" value="KAG8521412.1"/>
    <property type="molecule type" value="Genomic_DNA"/>
</dbReference>
<dbReference type="GO" id="GO:0030971">
    <property type="term" value="F:receptor tyrosine kinase binding"/>
    <property type="evidence" value="ECO:0007669"/>
    <property type="project" value="TreeGrafter"/>
</dbReference>
<protein>
    <recommendedName>
        <fullName evidence="12">Fms-related tyrosine kinase 3 ligand</fullName>
    </recommendedName>
    <alternativeName>
        <fullName evidence="13">SL cytokine</fullName>
    </alternativeName>
</protein>
<keyword evidence="15" id="KW-0418">Kinase</keyword>
<evidence type="ECO:0000313" key="16">
    <source>
        <dbReference type="Proteomes" id="UP000700334"/>
    </source>
</evidence>
<feature type="compositionally biased region" description="Low complexity" evidence="14">
    <location>
        <begin position="267"/>
        <end position="290"/>
    </location>
</feature>
<keyword evidence="3" id="KW-1003">Cell membrane</keyword>
<feature type="region of interest" description="Disordered" evidence="14">
    <location>
        <begin position="1"/>
        <end position="47"/>
    </location>
</feature>
<dbReference type="GO" id="GO:0097028">
    <property type="term" value="P:dendritic cell differentiation"/>
    <property type="evidence" value="ECO:0007669"/>
    <property type="project" value="UniProtKB-ARBA"/>
</dbReference>
<evidence type="ECO:0000256" key="8">
    <source>
        <dbReference type="ARBA" id="ARBA00022989"/>
    </source>
</evidence>
<dbReference type="GO" id="GO:0009986">
    <property type="term" value="C:cell surface"/>
    <property type="evidence" value="ECO:0007669"/>
    <property type="project" value="TreeGrafter"/>
</dbReference>
<keyword evidence="8" id="KW-1133">Transmembrane helix</keyword>
<sequence length="355" mass="38766">MRSFHRNWGSRRKPEGEGGGNLATSRGRGRGGEVKGRVRKGLGCGGPRLALLSPTRSGHRHEGPPAEMIVLAPAWSPTTSLLLLLLLLSPGLRGTPDCSFQYNPISSTFAAKIRSLADYLLEDYPVTVASNLRDDELCGTFWRLLLAQRWMERLQSVAGSQMKKLLEEVNTEVHFVTSCAVQPLPSCLRFVQTNISHLLQDITQQLAALKPRITRRNFSLCLELQCQPDDQTSHGWVTCKSRHRQQMQINKRLHPTGPEEPRGLGGHSAASLSPPSAVAAAAAPRGAPAGDDLFPVQVEAESAEAHAWAAGEPAEWAGRASAQRPSAHPWLTLWGPQVALAFNPQDVQPLRPVEH</sequence>
<dbReference type="Proteomes" id="UP000700334">
    <property type="component" value="Unassembled WGS sequence"/>
</dbReference>
<dbReference type="GO" id="GO:0005886">
    <property type="term" value="C:plasma membrane"/>
    <property type="evidence" value="ECO:0007669"/>
    <property type="project" value="UniProtKB-SubCell"/>
</dbReference>
<gene>
    <name evidence="15" type="ORF">J0S82_017946</name>
</gene>
<dbReference type="SUPFAM" id="SSF47266">
    <property type="entry name" value="4-helical cytokines"/>
    <property type="match status" value="1"/>
</dbReference>
<dbReference type="Pfam" id="PF02947">
    <property type="entry name" value="Flt3_lig"/>
    <property type="match status" value="1"/>
</dbReference>
<evidence type="ECO:0000256" key="9">
    <source>
        <dbReference type="ARBA" id="ARBA00023136"/>
    </source>
</evidence>
<dbReference type="Gene3D" id="1.20.1250.10">
    <property type="match status" value="1"/>
</dbReference>
<reference evidence="15" key="1">
    <citation type="journal article" date="2021" name="Evol. Appl.">
        <title>The genome of the Pyrenean desman and the effects of bottlenecks and inbreeding on the genomic landscape of an endangered species.</title>
        <authorList>
            <person name="Escoda L."/>
            <person name="Castresana J."/>
        </authorList>
    </citation>
    <scope>NUCLEOTIDE SEQUENCE</scope>
    <source>
        <strain evidence="15">IBE-C5619</strain>
    </source>
</reference>
<dbReference type="PANTHER" id="PTHR11032:SF1">
    <property type="entry name" value="FMS-RELATED TYROSINE KINASE 3 LIGAND"/>
    <property type="match status" value="1"/>
</dbReference>
<keyword evidence="7" id="KW-0732">Signal</keyword>
<dbReference type="InterPro" id="IPR004213">
    <property type="entry name" value="Flt3_lig"/>
</dbReference>
<comment type="caution">
    <text evidence="15">The sequence shown here is derived from an EMBL/GenBank/DDBJ whole genome shotgun (WGS) entry which is preliminary data.</text>
</comment>
<keyword evidence="15" id="KW-0808">Transferase</keyword>
<evidence type="ECO:0000256" key="7">
    <source>
        <dbReference type="ARBA" id="ARBA00022729"/>
    </source>
</evidence>
<evidence type="ECO:0000256" key="12">
    <source>
        <dbReference type="ARBA" id="ARBA00071640"/>
    </source>
</evidence>
<evidence type="ECO:0000256" key="1">
    <source>
        <dbReference type="ARBA" id="ARBA00004251"/>
    </source>
</evidence>
<evidence type="ECO:0000256" key="14">
    <source>
        <dbReference type="SAM" id="MobiDB-lite"/>
    </source>
</evidence>
<name>A0A8J6AMI0_GALPY</name>
<evidence type="ECO:0000256" key="3">
    <source>
        <dbReference type="ARBA" id="ARBA00022475"/>
    </source>
</evidence>
<dbReference type="GO" id="GO:0005615">
    <property type="term" value="C:extracellular space"/>
    <property type="evidence" value="ECO:0007669"/>
    <property type="project" value="UniProtKB-KW"/>
</dbReference>
<keyword evidence="11" id="KW-0325">Glycoprotein</keyword>